<protein>
    <submittedName>
        <fullName evidence="9">G-protein coupled receptors family 1 profile domain-containing protein</fullName>
    </submittedName>
</protein>
<evidence type="ECO:0000256" key="6">
    <source>
        <dbReference type="SAM" id="Phobius"/>
    </source>
</evidence>
<feature type="transmembrane region" description="Helical" evidence="6">
    <location>
        <begin position="104"/>
        <end position="125"/>
    </location>
</feature>
<sequence length="350" mass="38381">MINSTSMNVASAAVFNITTEKSALITATNVALLVLGVISIVGNGFLLLVIARYQKLRNNLCTLLIGILAIADLGSGIGLLDRGLVELIWEMNGYYNYNKGECLALGFMSLFSVHMGQFITAFIAFDRLDAVRDPFGYATKNKLKRAQIALVVTVSYSLFGMGIAFIGVDFSEHPDTCATGSCVLNLYAMYWVTFAMGVAIAIVYAYVKTTLILRRKMHASSTSVVEKRELSRQVAVFKTIRLVLFVYAVSWCLPNFQLIIVTVMNSATGIGYISSLIAVGTGINSSVNVLIYACKHREIGGHMRKFFCSYNNGVTTLHNSQARRSTTVTMPARPSLRIDNPRQNDMPSKT</sequence>
<evidence type="ECO:0000256" key="2">
    <source>
        <dbReference type="ARBA" id="ARBA00022475"/>
    </source>
</evidence>
<dbReference type="SMART" id="SM01381">
    <property type="entry name" value="7TM_GPCR_Srsx"/>
    <property type="match status" value="1"/>
</dbReference>
<feature type="transmembrane region" description="Helical" evidence="6">
    <location>
        <begin position="63"/>
        <end position="84"/>
    </location>
</feature>
<dbReference type="PANTHER" id="PTHR22750">
    <property type="entry name" value="G-PROTEIN COUPLED RECEPTOR"/>
    <property type="match status" value="1"/>
</dbReference>
<dbReference type="Proteomes" id="UP000887566">
    <property type="component" value="Unplaced"/>
</dbReference>
<comment type="subcellular location">
    <subcellularLocation>
        <location evidence="1">Cell membrane</location>
        <topology evidence="1">Multi-pass membrane protein</topology>
    </subcellularLocation>
</comment>
<accession>A0A914WHP3</accession>
<dbReference type="AlphaFoldDB" id="A0A914WHP3"/>
<proteinExistence type="predicted"/>
<keyword evidence="4 6" id="KW-1133">Transmembrane helix</keyword>
<dbReference type="Pfam" id="PF10320">
    <property type="entry name" value="7TM_GPCR_Srsx"/>
    <property type="match status" value="1"/>
</dbReference>
<evidence type="ECO:0000256" key="3">
    <source>
        <dbReference type="ARBA" id="ARBA00022692"/>
    </source>
</evidence>
<keyword evidence="3 6" id="KW-0812">Transmembrane</keyword>
<evidence type="ECO:0000259" key="7">
    <source>
        <dbReference type="PROSITE" id="PS50262"/>
    </source>
</evidence>
<evidence type="ECO:0000256" key="4">
    <source>
        <dbReference type="ARBA" id="ARBA00022989"/>
    </source>
</evidence>
<feature type="transmembrane region" description="Helical" evidence="6">
    <location>
        <begin position="270"/>
        <end position="294"/>
    </location>
</feature>
<name>A0A914WHP3_9BILA</name>
<dbReference type="InterPro" id="IPR019424">
    <property type="entry name" value="7TM_GPCR_Srsx"/>
</dbReference>
<evidence type="ECO:0000256" key="1">
    <source>
        <dbReference type="ARBA" id="ARBA00004651"/>
    </source>
</evidence>
<feature type="domain" description="G-protein coupled receptors family 1 profile" evidence="7">
    <location>
        <begin position="42"/>
        <end position="292"/>
    </location>
</feature>
<feature type="transmembrane region" description="Helical" evidence="6">
    <location>
        <begin position="146"/>
        <end position="168"/>
    </location>
</feature>
<keyword evidence="2" id="KW-1003">Cell membrane</keyword>
<keyword evidence="8" id="KW-1185">Reference proteome</keyword>
<evidence type="ECO:0000313" key="8">
    <source>
        <dbReference type="Proteomes" id="UP000887566"/>
    </source>
</evidence>
<evidence type="ECO:0000313" key="9">
    <source>
        <dbReference type="WBParaSite" id="PSAMB.scaffold393size53464.g5267.t1"/>
    </source>
</evidence>
<feature type="transmembrane region" description="Helical" evidence="6">
    <location>
        <begin position="30"/>
        <end position="51"/>
    </location>
</feature>
<dbReference type="GO" id="GO:0004930">
    <property type="term" value="F:G protein-coupled receptor activity"/>
    <property type="evidence" value="ECO:0007669"/>
    <property type="project" value="InterPro"/>
</dbReference>
<dbReference type="SUPFAM" id="SSF81321">
    <property type="entry name" value="Family A G protein-coupled receptor-like"/>
    <property type="match status" value="1"/>
</dbReference>
<reference evidence="9" key="1">
    <citation type="submission" date="2022-11" db="UniProtKB">
        <authorList>
            <consortium name="WormBaseParasite"/>
        </authorList>
    </citation>
    <scope>IDENTIFICATION</scope>
</reference>
<organism evidence="8 9">
    <name type="scientific">Plectus sambesii</name>
    <dbReference type="NCBI Taxonomy" id="2011161"/>
    <lineage>
        <taxon>Eukaryota</taxon>
        <taxon>Metazoa</taxon>
        <taxon>Ecdysozoa</taxon>
        <taxon>Nematoda</taxon>
        <taxon>Chromadorea</taxon>
        <taxon>Plectida</taxon>
        <taxon>Plectina</taxon>
        <taxon>Plectoidea</taxon>
        <taxon>Plectidae</taxon>
        <taxon>Plectus</taxon>
    </lineage>
</organism>
<feature type="transmembrane region" description="Helical" evidence="6">
    <location>
        <begin position="242"/>
        <end position="264"/>
    </location>
</feature>
<keyword evidence="5 6" id="KW-0472">Membrane</keyword>
<dbReference type="GO" id="GO:0005886">
    <property type="term" value="C:plasma membrane"/>
    <property type="evidence" value="ECO:0007669"/>
    <property type="project" value="UniProtKB-SubCell"/>
</dbReference>
<dbReference type="InterPro" id="IPR000276">
    <property type="entry name" value="GPCR_Rhodpsn"/>
</dbReference>
<evidence type="ECO:0000256" key="5">
    <source>
        <dbReference type="ARBA" id="ARBA00023136"/>
    </source>
</evidence>
<dbReference type="CDD" id="cd00637">
    <property type="entry name" value="7tm_classA_rhodopsin-like"/>
    <property type="match status" value="1"/>
</dbReference>
<dbReference type="WBParaSite" id="PSAMB.scaffold393size53464.g5267.t1">
    <property type="protein sequence ID" value="PSAMB.scaffold393size53464.g5267.t1"/>
    <property type="gene ID" value="PSAMB.scaffold393size53464.g5267"/>
</dbReference>
<dbReference type="PROSITE" id="PS50262">
    <property type="entry name" value="G_PROTEIN_RECEP_F1_2"/>
    <property type="match status" value="1"/>
</dbReference>
<dbReference type="PRINTS" id="PR00237">
    <property type="entry name" value="GPCRRHODOPSN"/>
</dbReference>
<feature type="transmembrane region" description="Helical" evidence="6">
    <location>
        <begin position="188"/>
        <end position="207"/>
    </location>
</feature>
<dbReference type="Gene3D" id="1.20.1070.10">
    <property type="entry name" value="Rhodopsin 7-helix transmembrane proteins"/>
    <property type="match status" value="1"/>
</dbReference>
<dbReference type="InterPro" id="IPR017452">
    <property type="entry name" value="GPCR_Rhodpsn_7TM"/>
</dbReference>